<feature type="region of interest" description="Disordered" evidence="1">
    <location>
        <begin position="384"/>
        <end position="411"/>
    </location>
</feature>
<feature type="compositionally biased region" description="Basic residues" evidence="1">
    <location>
        <begin position="280"/>
        <end position="294"/>
    </location>
</feature>
<keyword evidence="3" id="KW-1185">Reference proteome</keyword>
<feature type="compositionally biased region" description="Polar residues" evidence="1">
    <location>
        <begin position="322"/>
        <end position="334"/>
    </location>
</feature>
<sequence>MEIPSVVDLEGRQSRTCSGLQNIAFSTQKLTSESSAPSANSPTDHRGSDSLPEAQRSLLESDEDTHRLKESFICVSHNNIECDYTWCLQESEQSVILSEAPLDPAPLASAQLHEAGIVSTLPRTNDDRCSLPVPVVEDQALQNNAGRTVDLNSGCVITHFERLETISNGHVCVPPGDPCPILNLNSTPTLTVPSTVPESSRRVLDLPRIVKHKPSSITFSHFTFFSGADGNAFVNESSDNGESSLEEEEEEEDDHNDGDDGDDDDVFSEWPQNRECVVNRRQRSMGKDKQKRRAAASARAEINHWPRSCGHKAAVETRSQEESPQVTSPWSESMSHLMRKLDQLNLDIEEALSANSSPSNTPCTTRKKQCGALSKSTLNQALKHQVPQRPDGGECPSRDGSSAARSATMGTRATTKKTVSCVLGQPLSFTYANLPLHVNMVVGESKANSSERDSCCSCVEDMCNKLTNAAGAAVPRAQASSLTPGHCLLVEADCDLRQLQCLSFSISGGLCDEINVREKRNDLTRTNGFLRGREDGVDYLERTEGKRDPSSSLSSMIDSRCCREAKGLGLQPSPPPARVGHSSHQTLCPSALKHGPE</sequence>
<evidence type="ECO:0000256" key="1">
    <source>
        <dbReference type="SAM" id="MobiDB-lite"/>
    </source>
</evidence>
<feature type="region of interest" description="Disordered" evidence="1">
    <location>
        <begin position="233"/>
        <end position="335"/>
    </location>
</feature>
<organism evidence="2 3">
    <name type="scientific">Liparis tanakae</name>
    <name type="common">Tanaka's snailfish</name>
    <dbReference type="NCBI Taxonomy" id="230148"/>
    <lineage>
        <taxon>Eukaryota</taxon>
        <taxon>Metazoa</taxon>
        <taxon>Chordata</taxon>
        <taxon>Craniata</taxon>
        <taxon>Vertebrata</taxon>
        <taxon>Euteleostomi</taxon>
        <taxon>Actinopterygii</taxon>
        <taxon>Neopterygii</taxon>
        <taxon>Teleostei</taxon>
        <taxon>Neoteleostei</taxon>
        <taxon>Acanthomorphata</taxon>
        <taxon>Eupercaria</taxon>
        <taxon>Perciformes</taxon>
        <taxon>Cottioidei</taxon>
        <taxon>Cottales</taxon>
        <taxon>Liparidae</taxon>
        <taxon>Liparis</taxon>
    </lineage>
</organism>
<protein>
    <submittedName>
        <fullName evidence="2">Uncharacterized protein</fullName>
    </submittedName>
</protein>
<dbReference type="OrthoDB" id="8962568at2759"/>
<dbReference type="EMBL" id="SRLO01000011">
    <property type="protein sequence ID" value="TNN87401.1"/>
    <property type="molecule type" value="Genomic_DNA"/>
</dbReference>
<dbReference type="AlphaFoldDB" id="A0A4Z2JBM3"/>
<feature type="compositionally biased region" description="Polar residues" evidence="1">
    <location>
        <begin position="28"/>
        <end position="42"/>
    </location>
</feature>
<comment type="caution">
    <text evidence="2">The sequence shown here is derived from an EMBL/GenBank/DDBJ whole genome shotgun (WGS) entry which is preliminary data.</text>
</comment>
<feature type="region of interest" description="Disordered" evidence="1">
    <location>
        <begin position="566"/>
        <end position="597"/>
    </location>
</feature>
<feature type="region of interest" description="Disordered" evidence="1">
    <location>
        <begin position="28"/>
        <end position="51"/>
    </location>
</feature>
<feature type="compositionally biased region" description="Polar residues" evidence="1">
    <location>
        <begin position="399"/>
        <end position="411"/>
    </location>
</feature>
<dbReference type="Proteomes" id="UP000314294">
    <property type="component" value="Unassembled WGS sequence"/>
</dbReference>
<reference evidence="2 3" key="1">
    <citation type="submission" date="2019-03" db="EMBL/GenBank/DDBJ databases">
        <title>First draft genome of Liparis tanakae, snailfish: a comprehensive survey of snailfish specific genes.</title>
        <authorList>
            <person name="Kim W."/>
            <person name="Song I."/>
            <person name="Jeong J.-H."/>
            <person name="Kim D."/>
            <person name="Kim S."/>
            <person name="Ryu S."/>
            <person name="Song J.Y."/>
            <person name="Lee S.K."/>
        </authorList>
    </citation>
    <scope>NUCLEOTIDE SEQUENCE [LARGE SCALE GENOMIC DNA]</scope>
    <source>
        <tissue evidence="2">Muscle</tissue>
    </source>
</reference>
<feature type="compositionally biased region" description="Acidic residues" evidence="1">
    <location>
        <begin position="244"/>
        <end position="267"/>
    </location>
</feature>
<proteinExistence type="predicted"/>
<gene>
    <name evidence="2" type="ORF">EYF80_002602</name>
</gene>
<evidence type="ECO:0000313" key="3">
    <source>
        <dbReference type="Proteomes" id="UP000314294"/>
    </source>
</evidence>
<evidence type="ECO:0000313" key="2">
    <source>
        <dbReference type="EMBL" id="TNN87401.1"/>
    </source>
</evidence>
<name>A0A4Z2JBM3_9TELE</name>
<accession>A0A4Z2JBM3</accession>